<evidence type="ECO:0000256" key="6">
    <source>
        <dbReference type="ARBA" id="ARBA00023136"/>
    </source>
</evidence>
<evidence type="ECO:0000256" key="8">
    <source>
        <dbReference type="RuleBase" id="RU280814"/>
    </source>
</evidence>
<dbReference type="PANTHER" id="PTHR12308:SF84">
    <property type="entry name" value="ANOCTAMIN"/>
    <property type="match status" value="1"/>
</dbReference>
<gene>
    <name evidence="12" type="ORF">Fcan01_12632</name>
</gene>
<comment type="caution">
    <text evidence="12">The sequence shown here is derived from an EMBL/GenBank/DDBJ whole genome shotgun (WGS) entry which is preliminary data.</text>
</comment>
<evidence type="ECO:0000256" key="5">
    <source>
        <dbReference type="ARBA" id="ARBA00022989"/>
    </source>
</evidence>
<dbReference type="EMBL" id="LNIX01000006">
    <property type="protein sequence ID" value="OXA52495.1"/>
    <property type="molecule type" value="Genomic_DNA"/>
</dbReference>
<feature type="domain" description="Anoctamin transmembrane" evidence="10">
    <location>
        <begin position="429"/>
        <end position="996"/>
    </location>
</feature>
<feature type="transmembrane region" description="Helical" evidence="8">
    <location>
        <begin position="807"/>
        <end position="829"/>
    </location>
</feature>
<evidence type="ECO:0000313" key="13">
    <source>
        <dbReference type="Proteomes" id="UP000198287"/>
    </source>
</evidence>
<dbReference type="AlphaFoldDB" id="A0A226E438"/>
<evidence type="ECO:0000256" key="9">
    <source>
        <dbReference type="SAM" id="MobiDB-lite"/>
    </source>
</evidence>
<reference evidence="12 13" key="1">
    <citation type="submission" date="2015-12" db="EMBL/GenBank/DDBJ databases">
        <title>The genome of Folsomia candida.</title>
        <authorList>
            <person name="Faddeeva A."/>
            <person name="Derks M.F."/>
            <person name="Anvar Y."/>
            <person name="Smit S."/>
            <person name="Van Straalen N."/>
            <person name="Roelofs D."/>
        </authorList>
    </citation>
    <scope>NUCLEOTIDE SEQUENCE [LARGE SCALE GENOMIC DNA]</scope>
    <source>
        <strain evidence="12 13">VU population</strain>
        <tissue evidence="12">Whole body</tissue>
    </source>
</reference>
<proteinExistence type="inferred from homology"/>
<keyword evidence="6 8" id="KW-0472">Membrane</keyword>
<protein>
    <recommendedName>
        <fullName evidence="8">Anoctamin</fullName>
    </recommendedName>
</protein>
<dbReference type="GO" id="GO:0005886">
    <property type="term" value="C:plasma membrane"/>
    <property type="evidence" value="ECO:0007669"/>
    <property type="project" value="UniProtKB-SubCell"/>
</dbReference>
<dbReference type="Pfam" id="PF16178">
    <property type="entry name" value="Anoct_dimer"/>
    <property type="match status" value="1"/>
</dbReference>
<feature type="transmembrane region" description="Helical" evidence="8">
    <location>
        <begin position="636"/>
        <end position="653"/>
    </location>
</feature>
<dbReference type="Pfam" id="PF04547">
    <property type="entry name" value="Anoctamin"/>
    <property type="match status" value="1"/>
</dbReference>
<dbReference type="GO" id="GO:0005254">
    <property type="term" value="F:chloride channel activity"/>
    <property type="evidence" value="ECO:0007669"/>
    <property type="project" value="TreeGrafter"/>
</dbReference>
<evidence type="ECO:0000256" key="3">
    <source>
        <dbReference type="ARBA" id="ARBA00022475"/>
    </source>
</evidence>
<evidence type="ECO:0000313" key="12">
    <source>
        <dbReference type="EMBL" id="OXA52495.1"/>
    </source>
</evidence>
<dbReference type="OrthoDB" id="296386at2759"/>
<evidence type="ECO:0000256" key="4">
    <source>
        <dbReference type="ARBA" id="ARBA00022692"/>
    </source>
</evidence>
<organism evidence="12 13">
    <name type="scientific">Folsomia candida</name>
    <name type="common">Springtail</name>
    <dbReference type="NCBI Taxonomy" id="158441"/>
    <lineage>
        <taxon>Eukaryota</taxon>
        <taxon>Metazoa</taxon>
        <taxon>Ecdysozoa</taxon>
        <taxon>Arthropoda</taxon>
        <taxon>Hexapoda</taxon>
        <taxon>Collembola</taxon>
        <taxon>Entomobryomorpha</taxon>
        <taxon>Isotomoidea</taxon>
        <taxon>Isotomidae</taxon>
        <taxon>Proisotominae</taxon>
        <taxon>Folsomia</taxon>
    </lineage>
</organism>
<dbReference type="InterPro" id="IPR049452">
    <property type="entry name" value="Anoctamin_TM"/>
</dbReference>
<keyword evidence="5 8" id="KW-1133">Transmembrane helix</keyword>
<feature type="region of interest" description="Disordered" evidence="9">
    <location>
        <begin position="168"/>
        <end position="198"/>
    </location>
</feature>
<comment type="similarity">
    <text evidence="2 8">Belongs to the anoctamin family.</text>
</comment>
<keyword evidence="3" id="KW-1003">Cell membrane</keyword>
<evidence type="ECO:0000259" key="10">
    <source>
        <dbReference type="Pfam" id="PF04547"/>
    </source>
</evidence>
<evidence type="ECO:0000256" key="7">
    <source>
        <dbReference type="ARBA" id="ARBA00023180"/>
    </source>
</evidence>
<keyword evidence="4 8" id="KW-0812">Transmembrane</keyword>
<comment type="caution">
    <text evidence="8">Lacks conserved residue(s) required for the propagation of feature annotation.</text>
</comment>
<feature type="transmembrane region" description="Helical" evidence="8">
    <location>
        <begin position="506"/>
        <end position="525"/>
    </location>
</feature>
<dbReference type="InterPro" id="IPR032394">
    <property type="entry name" value="Anoct_dimer"/>
</dbReference>
<accession>A0A226E438</accession>
<keyword evidence="7" id="KW-0325">Glycoprotein</keyword>
<feature type="transmembrane region" description="Helical" evidence="8">
    <location>
        <begin position="581"/>
        <end position="607"/>
    </location>
</feature>
<comment type="subcellular location">
    <subcellularLocation>
        <location evidence="1">Cell membrane</location>
        <topology evidence="1">Multi-pass membrane protein</topology>
    </subcellularLocation>
    <subcellularLocation>
        <location evidence="8">Membrane</location>
        <topology evidence="8">Multi-pass membrane protein</topology>
    </subcellularLocation>
</comment>
<dbReference type="Proteomes" id="UP000198287">
    <property type="component" value="Unassembled WGS sequence"/>
</dbReference>
<feature type="domain" description="Anoctamin dimerisation" evidence="11">
    <location>
        <begin position="202"/>
        <end position="426"/>
    </location>
</feature>
<evidence type="ECO:0000256" key="1">
    <source>
        <dbReference type="ARBA" id="ARBA00004651"/>
    </source>
</evidence>
<name>A0A226E438_FOLCA</name>
<evidence type="ECO:0000256" key="2">
    <source>
        <dbReference type="ARBA" id="ARBA00009671"/>
    </source>
</evidence>
<dbReference type="InterPro" id="IPR007632">
    <property type="entry name" value="Anoctamin"/>
</dbReference>
<dbReference type="GO" id="GO:0046983">
    <property type="term" value="F:protein dimerization activity"/>
    <property type="evidence" value="ECO:0007669"/>
    <property type="project" value="InterPro"/>
</dbReference>
<feature type="transmembrane region" description="Helical" evidence="8">
    <location>
        <begin position="437"/>
        <end position="460"/>
    </location>
</feature>
<feature type="transmembrane region" description="Helical" evidence="8">
    <location>
        <begin position="681"/>
        <end position="702"/>
    </location>
</feature>
<keyword evidence="13" id="KW-1185">Reference proteome</keyword>
<evidence type="ECO:0000259" key="11">
    <source>
        <dbReference type="Pfam" id="PF16178"/>
    </source>
</evidence>
<dbReference type="OMA" id="KIHTWDT"/>
<sequence>MHVKKSEVDSVSNQLQDADDLESSVGSIALGGDAVNHHGPTPYIVVREFPAWIDRGRSAYTSDNIQPQPHNLQSAQNNQHNILQKSHFNRFSAKDNKGHYHQNGDLVHTISQQFVTEAGPDIVNAENAKQLINQLGLIQYKKPGVEKILEERDENGIAHNAIIFSNSGESEYRKPSSPPSKGNRPPSGHSIKDLETPPDSLYFKDKQRRIDMMLVFEEDLDFLKEQRRKTFLKNLVDEGVEIEIEHPDPTKRRLNHETHFVKVHAPWTVLTKYAEIMNMKMPIKDNKPSGEDFLEEVTCWKQIRSKFKIFDYNHQLIPAEPSFFMASFSRQKEECFIIKDRETFFTPAQRSQIAWKIMTRVRFDDGGDEKVGVQLTGIRRLLNDKTFNASFPLHEGPYNEDNDPNDRRLLFTEWAHFSNWYKKQPLWLIRRYFGDKVALYFAWLGFYTSMLIPASIVGILCFIKEICDEEIGGNIIMCPLCGKCELWQLTDSCTFSKLTYFFDNPATVFFAVFMAFWATSFLEFWKRKHAVISWEWDLRNYEFEEEPRPEFEAAVKTFRINPVTKAPEPYLSFWRKAVRMLIVSSLVFLLLFIVGFVVVGIIIYRLVMMSLLYTDDDEKEDLSDTRREFFQDNAKIITSVSAAIINLVIVVFLHNRVYFKVAIWLTNSEYPRTQTEYEDSFTFKMFLFQFINYYSYLIYIAFFKGRFFRHPGDDSKNSFEKIRGDMCDPAGCLSELFIQLSIIMVGKQFFNNFMEIFMPKFSNWCRRIKYASAVDPDAPVFFTRWEQDFNLKKVDQLALFQEYLEMVIQYGFVTLFVAAFPLAPFFALLNNVVEIRLDAYKWITQMRRPLAERVEDIGAWYGILQGITYTSVVTNAFVIAYTSDIIPRLVYKYTNDHGSLTGYIQSSLSQYPTSNYTLSSQRMVNNVTKEFCYYRGYYTNASDIHPFTPSPRYWHIQTARLAFVAAFEHLAFALTGIMAFAIPDVPKEISVQIQREKLLATEALYESDLAKLRRGEEAQISQHEMTLSTTKNGRRTSIFN</sequence>
<dbReference type="PANTHER" id="PTHR12308">
    <property type="entry name" value="ANOCTAMIN"/>
    <property type="match status" value="1"/>
</dbReference>